<gene>
    <name evidence="2" type="ORF">PSYPI_44076</name>
</gene>
<accession>F3GPE8</accession>
<dbReference type="GO" id="GO:0003824">
    <property type="term" value="F:catalytic activity"/>
    <property type="evidence" value="ECO:0007669"/>
    <property type="project" value="InterPro"/>
</dbReference>
<evidence type="ECO:0000259" key="1">
    <source>
        <dbReference type="Pfam" id="PF00668"/>
    </source>
</evidence>
<reference evidence="2 3" key="1">
    <citation type="journal article" date="2011" name="PLoS Pathog.">
        <title>Dynamic evolution of pathogenicity revealed by sequencing and comparative genomics of 19 Pseudomonas syringae isolates.</title>
        <authorList>
            <person name="Baltrus D.A."/>
            <person name="Nishimura M.T."/>
            <person name="Romanchuk A."/>
            <person name="Chang J.H."/>
            <person name="Mukhtar M.S."/>
            <person name="Cherkis K."/>
            <person name="Roach J."/>
            <person name="Grant S.R."/>
            <person name="Jones C.D."/>
            <person name="Dangl J.L."/>
        </authorList>
    </citation>
    <scope>NUCLEOTIDE SEQUENCE [LARGE SCALE GENOMIC DNA]</scope>
    <source>
        <strain evidence="2 3">1704B</strain>
    </source>
</reference>
<sequence length="68" mass="7815">GLFINTLPVIAIPRAEQTVADWVQQVQAKNLALREHEHTPLYDIQRWARNSGEALFDTILVFENYPVP</sequence>
<dbReference type="AlphaFoldDB" id="F3GPE8"/>
<dbReference type="HOGENOM" id="CLU_209404_0_0_6"/>
<proteinExistence type="predicted"/>
<feature type="domain" description="Condensation" evidence="1">
    <location>
        <begin position="1"/>
        <end position="67"/>
    </location>
</feature>
<comment type="caution">
    <text evidence="2">The sequence shown here is derived from an EMBL/GenBank/DDBJ whole genome shotgun (WGS) entry which is preliminary data.</text>
</comment>
<feature type="non-terminal residue" evidence="2">
    <location>
        <position position="1"/>
    </location>
</feature>
<dbReference type="Pfam" id="PF00668">
    <property type="entry name" value="Condensation"/>
    <property type="match status" value="1"/>
</dbReference>
<organism evidence="2 3">
    <name type="scientific">Pseudomonas syringae pv. pisi str. 1704B</name>
    <dbReference type="NCBI Taxonomy" id="629263"/>
    <lineage>
        <taxon>Bacteria</taxon>
        <taxon>Pseudomonadati</taxon>
        <taxon>Pseudomonadota</taxon>
        <taxon>Gammaproteobacteria</taxon>
        <taxon>Pseudomonadales</taxon>
        <taxon>Pseudomonadaceae</taxon>
        <taxon>Pseudomonas</taxon>
        <taxon>Pseudomonas syringae</taxon>
    </lineage>
</organism>
<name>F3GPE8_PSESJ</name>
<evidence type="ECO:0000313" key="2">
    <source>
        <dbReference type="EMBL" id="EGH48951.1"/>
    </source>
</evidence>
<dbReference type="PANTHER" id="PTHR45398">
    <property type="match status" value="1"/>
</dbReference>
<dbReference type="Proteomes" id="UP000004986">
    <property type="component" value="Unassembled WGS sequence"/>
</dbReference>
<dbReference type="EMBL" id="AEAI01003664">
    <property type="protein sequence ID" value="EGH48951.1"/>
    <property type="molecule type" value="Genomic_DNA"/>
</dbReference>
<dbReference type="SUPFAM" id="SSF52777">
    <property type="entry name" value="CoA-dependent acyltransferases"/>
    <property type="match status" value="1"/>
</dbReference>
<keyword evidence="3" id="KW-1185">Reference proteome</keyword>
<feature type="non-terminal residue" evidence="2">
    <location>
        <position position="68"/>
    </location>
</feature>
<dbReference type="InterPro" id="IPR001242">
    <property type="entry name" value="Condensation_dom"/>
</dbReference>
<evidence type="ECO:0000313" key="3">
    <source>
        <dbReference type="Proteomes" id="UP000004986"/>
    </source>
</evidence>
<dbReference type="Gene3D" id="3.30.559.30">
    <property type="entry name" value="Nonribosomal peptide synthetase, condensation domain"/>
    <property type="match status" value="1"/>
</dbReference>
<dbReference type="PANTHER" id="PTHR45398:SF1">
    <property type="entry name" value="ENZYME, PUTATIVE (JCVI)-RELATED"/>
    <property type="match status" value="1"/>
</dbReference>
<protein>
    <submittedName>
        <fullName evidence="2">Non-ribosomal peptide synthase:amino acid adenylation</fullName>
    </submittedName>
</protein>